<keyword evidence="2 4" id="KW-0238">DNA-binding</keyword>
<comment type="caution">
    <text evidence="6">The sequence shown here is derived from an EMBL/GenBank/DDBJ whole genome shotgun (WGS) entry which is preliminary data.</text>
</comment>
<dbReference type="EMBL" id="JASATX010000004">
    <property type="protein sequence ID" value="MDI2099277.1"/>
    <property type="molecule type" value="Genomic_DNA"/>
</dbReference>
<dbReference type="Pfam" id="PF17754">
    <property type="entry name" value="TetR_C_14"/>
    <property type="match status" value="1"/>
</dbReference>
<sequence>MTVPVQPGLRERKRAATRRAIQHAALSLAAERGLGAVTVDDISRAADVSPRTFFNYFATKDDALTSELPSLRQREATDAFISAKQSDLFEAIGELLAAAAEQVAADRELLELRREVSRRHPEIVAMNMANMRRFEAAFAELVAERLEATDSAEAEDEREERAALIAFVAVGAMRHSWLRWADHMSSRTLADELRRAFALLGTLAH</sequence>
<keyword evidence="7" id="KW-1185">Reference proteome</keyword>
<keyword evidence="3" id="KW-0804">Transcription</keyword>
<dbReference type="Proteomes" id="UP001321506">
    <property type="component" value="Unassembled WGS sequence"/>
</dbReference>
<reference evidence="6 7" key="1">
    <citation type="submission" date="2023-04" db="EMBL/GenBank/DDBJ databases">
        <title>Klugiella caeni sp. nov. isolated from the sludge of biochemical tank.</title>
        <authorList>
            <person name="Geng K."/>
        </authorList>
    </citation>
    <scope>NUCLEOTIDE SEQUENCE [LARGE SCALE GENOMIC DNA]</scope>
    <source>
        <strain evidence="6 7">YN-L-19</strain>
    </source>
</reference>
<evidence type="ECO:0000256" key="4">
    <source>
        <dbReference type="PROSITE-ProRule" id="PRU00335"/>
    </source>
</evidence>
<dbReference type="GO" id="GO:0000976">
    <property type="term" value="F:transcription cis-regulatory region binding"/>
    <property type="evidence" value="ECO:0007669"/>
    <property type="project" value="TreeGrafter"/>
</dbReference>
<feature type="domain" description="HTH tetR-type" evidence="5">
    <location>
        <begin position="15"/>
        <end position="75"/>
    </location>
</feature>
<name>A0AAW6T674_9MICO</name>
<dbReference type="InterPro" id="IPR041347">
    <property type="entry name" value="MftR_C"/>
</dbReference>
<dbReference type="Pfam" id="PF00440">
    <property type="entry name" value="TetR_N"/>
    <property type="match status" value="1"/>
</dbReference>
<protein>
    <submittedName>
        <fullName evidence="6">Helix-turn-helix domain-containing protein</fullName>
    </submittedName>
</protein>
<gene>
    <name evidence="6" type="ORF">QF206_09920</name>
</gene>
<dbReference type="Gene3D" id="1.10.357.10">
    <property type="entry name" value="Tetracycline Repressor, domain 2"/>
    <property type="match status" value="1"/>
</dbReference>
<feature type="DNA-binding region" description="H-T-H motif" evidence="4">
    <location>
        <begin position="38"/>
        <end position="57"/>
    </location>
</feature>
<keyword evidence="1" id="KW-0805">Transcription regulation</keyword>
<proteinExistence type="predicted"/>
<dbReference type="AlphaFoldDB" id="A0AAW6T674"/>
<dbReference type="InterPro" id="IPR023772">
    <property type="entry name" value="DNA-bd_HTH_TetR-type_CS"/>
</dbReference>
<dbReference type="RefSeq" id="WP_281489069.1">
    <property type="nucleotide sequence ID" value="NZ_JASATX010000004.1"/>
</dbReference>
<evidence type="ECO:0000256" key="1">
    <source>
        <dbReference type="ARBA" id="ARBA00023015"/>
    </source>
</evidence>
<dbReference type="PROSITE" id="PS50977">
    <property type="entry name" value="HTH_TETR_2"/>
    <property type="match status" value="1"/>
</dbReference>
<dbReference type="InterPro" id="IPR009057">
    <property type="entry name" value="Homeodomain-like_sf"/>
</dbReference>
<dbReference type="Gene3D" id="1.10.10.60">
    <property type="entry name" value="Homeodomain-like"/>
    <property type="match status" value="1"/>
</dbReference>
<evidence type="ECO:0000259" key="5">
    <source>
        <dbReference type="PROSITE" id="PS50977"/>
    </source>
</evidence>
<evidence type="ECO:0000256" key="2">
    <source>
        <dbReference type="ARBA" id="ARBA00023125"/>
    </source>
</evidence>
<accession>A0AAW6T674</accession>
<dbReference type="InterPro" id="IPR050109">
    <property type="entry name" value="HTH-type_TetR-like_transc_reg"/>
</dbReference>
<evidence type="ECO:0000313" key="7">
    <source>
        <dbReference type="Proteomes" id="UP001321506"/>
    </source>
</evidence>
<dbReference type="PANTHER" id="PTHR30055:SF238">
    <property type="entry name" value="MYCOFACTOCIN BIOSYNTHESIS TRANSCRIPTIONAL REGULATOR MFTR-RELATED"/>
    <property type="match status" value="1"/>
</dbReference>
<organism evidence="6 7">
    <name type="scientific">Ruicaihuangia caeni</name>
    <dbReference type="NCBI Taxonomy" id="3042517"/>
    <lineage>
        <taxon>Bacteria</taxon>
        <taxon>Bacillati</taxon>
        <taxon>Actinomycetota</taxon>
        <taxon>Actinomycetes</taxon>
        <taxon>Micrococcales</taxon>
        <taxon>Microbacteriaceae</taxon>
        <taxon>Ruicaihuangia</taxon>
    </lineage>
</organism>
<dbReference type="GO" id="GO:0003700">
    <property type="term" value="F:DNA-binding transcription factor activity"/>
    <property type="evidence" value="ECO:0007669"/>
    <property type="project" value="TreeGrafter"/>
</dbReference>
<dbReference type="SUPFAM" id="SSF46689">
    <property type="entry name" value="Homeodomain-like"/>
    <property type="match status" value="1"/>
</dbReference>
<dbReference type="InterPro" id="IPR001647">
    <property type="entry name" value="HTH_TetR"/>
</dbReference>
<dbReference type="PROSITE" id="PS01081">
    <property type="entry name" value="HTH_TETR_1"/>
    <property type="match status" value="1"/>
</dbReference>
<evidence type="ECO:0000256" key="3">
    <source>
        <dbReference type="ARBA" id="ARBA00023163"/>
    </source>
</evidence>
<evidence type="ECO:0000313" key="6">
    <source>
        <dbReference type="EMBL" id="MDI2099277.1"/>
    </source>
</evidence>
<dbReference type="PANTHER" id="PTHR30055">
    <property type="entry name" value="HTH-TYPE TRANSCRIPTIONAL REGULATOR RUTR"/>
    <property type="match status" value="1"/>
</dbReference>